<dbReference type="Pfam" id="PF23325">
    <property type="entry name" value="TPR_28"/>
    <property type="match status" value="1"/>
</dbReference>
<keyword evidence="4" id="KW-1185">Reference proteome</keyword>
<feature type="non-terminal residue" evidence="3">
    <location>
        <position position="1"/>
    </location>
</feature>
<sequence length="344" mass="38667">LHGQRRVISTKSDGENQQSGDEEAVSSDRGYTSDSELTKSPTKHNHGQQRTHSPVVSTSPVGTPNMGGWILVGNEGEIQPVVGRTVPPTQYGLSLERNLGSHDPSSLIKCCESLAFLVRDVAHITPYNFDVCVHCIRTFVEASLHGNRGRKTSGREGRPKRKTTSRRRTEMYKGRKSPSSSPDEDEGSDEENIPSGYHQISIQLLDLMHTLHTRTAQIFKWWAEEGGEIAQETSLWTQGWCPLLQGIARLCCDNRRQVRMSAITYLQRALLVHDLQTLSGPEWEQCFQRVLFPLLGYLLQPIVPKDPAAMEETRMRAATLLSKVFLHHLTPLLSLPTFFSLWMV</sequence>
<protein>
    <recommendedName>
        <fullName evidence="2">GBF1-like tetratricopeptide repeats domain-containing protein</fullName>
    </recommendedName>
</protein>
<evidence type="ECO:0000313" key="4">
    <source>
        <dbReference type="Proteomes" id="UP000410492"/>
    </source>
</evidence>
<feature type="compositionally biased region" description="Acidic residues" evidence="1">
    <location>
        <begin position="182"/>
        <end position="192"/>
    </location>
</feature>
<organism evidence="3 4">
    <name type="scientific">Callosobruchus maculatus</name>
    <name type="common">Southern cowpea weevil</name>
    <name type="synonym">Pulse bruchid</name>
    <dbReference type="NCBI Taxonomy" id="64391"/>
    <lineage>
        <taxon>Eukaryota</taxon>
        <taxon>Metazoa</taxon>
        <taxon>Ecdysozoa</taxon>
        <taxon>Arthropoda</taxon>
        <taxon>Hexapoda</taxon>
        <taxon>Insecta</taxon>
        <taxon>Pterygota</taxon>
        <taxon>Neoptera</taxon>
        <taxon>Endopterygota</taxon>
        <taxon>Coleoptera</taxon>
        <taxon>Polyphaga</taxon>
        <taxon>Cucujiformia</taxon>
        <taxon>Chrysomeloidea</taxon>
        <taxon>Chrysomelidae</taxon>
        <taxon>Bruchinae</taxon>
        <taxon>Bruchini</taxon>
        <taxon>Callosobruchus</taxon>
    </lineage>
</organism>
<evidence type="ECO:0000259" key="2">
    <source>
        <dbReference type="Pfam" id="PF23325"/>
    </source>
</evidence>
<feature type="region of interest" description="Disordered" evidence="1">
    <location>
        <begin position="147"/>
        <end position="192"/>
    </location>
</feature>
<feature type="compositionally biased region" description="Polar residues" evidence="1">
    <location>
        <begin position="7"/>
        <end position="19"/>
    </location>
</feature>
<dbReference type="Proteomes" id="UP000410492">
    <property type="component" value="Unassembled WGS sequence"/>
</dbReference>
<feature type="compositionally biased region" description="Polar residues" evidence="1">
    <location>
        <begin position="50"/>
        <end position="62"/>
    </location>
</feature>
<dbReference type="AlphaFoldDB" id="A0A653D8R4"/>
<name>A0A653D8R4_CALMS</name>
<gene>
    <name evidence="3" type="ORF">CALMAC_LOCUS15412</name>
</gene>
<dbReference type="OrthoDB" id="10258608at2759"/>
<evidence type="ECO:0000313" key="3">
    <source>
        <dbReference type="EMBL" id="VEN56540.1"/>
    </source>
</evidence>
<evidence type="ECO:0000256" key="1">
    <source>
        <dbReference type="SAM" id="MobiDB-lite"/>
    </source>
</evidence>
<feature type="compositionally biased region" description="Polar residues" evidence="1">
    <location>
        <begin position="29"/>
        <end position="40"/>
    </location>
</feature>
<feature type="non-terminal residue" evidence="3">
    <location>
        <position position="344"/>
    </location>
</feature>
<dbReference type="InterPro" id="IPR056604">
    <property type="entry name" value="GBF1-like_TPR"/>
</dbReference>
<feature type="domain" description="GBF1-like tetratricopeptide repeats" evidence="2">
    <location>
        <begin position="236"/>
        <end position="343"/>
    </location>
</feature>
<proteinExistence type="predicted"/>
<dbReference type="EMBL" id="CAACVG010010749">
    <property type="protein sequence ID" value="VEN56540.1"/>
    <property type="molecule type" value="Genomic_DNA"/>
</dbReference>
<dbReference type="PANTHER" id="PTHR10663">
    <property type="entry name" value="GUANYL-NUCLEOTIDE EXCHANGE FACTOR"/>
    <property type="match status" value="1"/>
</dbReference>
<feature type="region of interest" description="Disordered" evidence="1">
    <location>
        <begin position="1"/>
        <end position="62"/>
    </location>
</feature>
<dbReference type="PANTHER" id="PTHR10663:SF388">
    <property type="entry name" value="GOLGI-SPECIFIC BREFELDIN A-RESISTANCE GUANINE NUCLEOTIDE EXCHANGE FACTOR 1"/>
    <property type="match status" value="1"/>
</dbReference>
<feature type="compositionally biased region" description="Basic residues" evidence="1">
    <location>
        <begin position="147"/>
        <end position="166"/>
    </location>
</feature>
<accession>A0A653D8R4</accession>
<reference evidence="3 4" key="1">
    <citation type="submission" date="2019-01" db="EMBL/GenBank/DDBJ databases">
        <authorList>
            <person name="Sayadi A."/>
        </authorList>
    </citation>
    <scope>NUCLEOTIDE SEQUENCE [LARGE SCALE GENOMIC DNA]</scope>
</reference>